<dbReference type="InterPro" id="IPR036259">
    <property type="entry name" value="MFS_trans_sf"/>
</dbReference>
<keyword evidence="1" id="KW-0472">Membrane</keyword>
<reference evidence="2 3" key="1">
    <citation type="submission" date="2019-03" db="EMBL/GenBank/DDBJ databases">
        <title>Deep-cultivation of Planctomycetes and their phenomic and genomic characterization uncovers novel biology.</title>
        <authorList>
            <person name="Wiegand S."/>
            <person name="Jogler M."/>
            <person name="Boedeker C."/>
            <person name="Pinto D."/>
            <person name="Vollmers J."/>
            <person name="Rivas-Marin E."/>
            <person name="Kohn T."/>
            <person name="Peeters S.H."/>
            <person name="Heuer A."/>
            <person name="Rast P."/>
            <person name="Oberbeckmann S."/>
            <person name="Bunk B."/>
            <person name="Jeske O."/>
            <person name="Meyerdierks A."/>
            <person name="Storesund J.E."/>
            <person name="Kallscheuer N."/>
            <person name="Luecker S."/>
            <person name="Lage O.M."/>
            <person name="Pohl T."/>
            <person name="Merkel B.J."/>
            <person name="Hornburger P."/>
            <person name="Mueller R.-W."/>
            <person name="Bruemmer F."/>
            <person name="Labrenz M."/>
            <person name="Spormann A.M."/>
            <person name="Op den Camp H."/>
            <person name="Overmann J."/>
            <person name="Amann R."/>
            <person name="Jetten M.S.M."/>
            <person name="Mascher T."/>
            <person name="Medema M.H."/>
            <person name="Devos D.P."/>
            <person name="Kaster A.-K."/>
            <person name="Ovreas L."/>
            <person name="Rohde M."/>
            <person name="Galperin M.Y."/>
            <person name="Jogler C."/>
        </authorList>
    </citation>
    <scope>NUCLEOTIDE SEQUENCE [LARGE SCALE GENOMIC DNA]</scope>
    <source>
        <strain evidence="2 3">Enr17</strain>
    </source>
</reference>
<sequence length="269" mass="29993">MILRFYLYSVLKNLRFADPFLILYFLDLKLSFSQIGLLLGLQHIVTVLLELPSGILADRWGRNRAIMLDYLDSSGQSGLVTQLISRTRAVSRISSAIAALSGGMLLSWSRDYAWLFFLSMGAAVCGFVLMLTYPRELEGDSFRDRQQRKVSDASSITREFRGMLSGGRLWAVFAQSVVFESQMKITLKSFTQPFLKARLDTFGLPIISSPGAVGLAHGGAFWVGLNEFIRDGLGGLGSRLGPYYEQLFRSRITALNRLYVCGTLFVAEV</sequence>
<evidence type="ECO:0000313" key="3">
    <source>
        <dbReference type="Proteomes" id="UP000318313"/>
    </source>
</evidence>
<keyword evidence="1" id="KW-1133">Transmembrane helix</keyword>
<dbReference type="PANTHER" id="PTHR23530:SF1">
    <property type="entry name" value="PERMEASE, MAJOR FACILITATOR SUPERFAMILY-RELATED"/>
    <property type="match status" value="1"/>
</dbReference>
<protein>
    <submittedName>
        <fullName evidence="2">Major Facilitator Superfamily protein</fullName>
    </submittedName>
</protein>
<keyword evidence="1" id="KW-0812">Transmembrane</keyword>
<dbReference type="SUPFAM" id="SSF103473">
    <property type="entry name" value="MFS general substrate transporter"/>
    <property type="match status" value="1"/>
</dbReference>
<organism evidence="2 3">
    <name type="scientific">Gimesia fumaroli</name>
    <dbReference type="NCBI Taxonomy" id="2527976"/>
    <lineage>
        <taxon>Bacteria</taxon>
        <taxon>Pseudomonadati</taxon>
        <taxon>Planctomycetota</taxon>
        <taxon>Planctomycetia</taxon>
        <taxon>Planctomycetales</taxon>
        <taxon>Planctomycetaceae</taxon>
        <taxon>Gimesia</taxon>
    </lineage>
</organism>
<evidence type="ECO:0000256" key="1">
    <source>
        <dbReference type="SAM" id="Phobius"/>
    </source>
</evidence>
<proteinExistence type="predicted"/>
<dbReference type="InterPro" id="IPR053160">
    <property type="entry name" value="MFS_DHA3_Transporter"/>
</dbReference>
<dbReference type="Gene3D" id="1.20.1250.20">
    <property type="entry name" value="MFS general substrate transporter like domains"/>
    <property type="match status" value="1"/>
</dbReference>
<accession>A0A518IA18</accession>
<name>A0A518IA18_9PLAN</name>
<dbReference type="Proteomes" id="UP000318313">
    <property type="component" value="Chromosome"/>
</dbReference>
<dbReference type="AlphaFoldDB" id="A0A518IA18"/>
<dbReference type="KEGG" id="gfm:Enr17x_18800"/>
<dbReference type="PANTHER" id="PTHR23530">
    <property type="entry name" value="TRANSPORT PROTEIN-RELATED"/>
    <property type="match status" value="1"/>
</dbReference>
<keyword evidence="3" id="KW-1185">Reference proteome</keyword>
<evidence type="ECO:0000313" key="2">
    <source>
        <dbReference type="EMBL" id="QDV49859.1"/>
    </source>
</evidence>
<dbReference type="EMBL" id="CP037452">
    <property type="protein sequence ID" value="QDV49859.1"/>
    <property type="molecule type" value="Genomic_DNA"/>
</dbReference>
<feature type="transmembrane region" description="Helical" evidence="1">
    <location>
        <begin position="114"/>
        <end position="133"/>
    </location>
</feature>
<gene>
    <name evidence="2" type="ORF">Enr17x_18800</name>
</gene>